<sequence>MKFVKVQSHKDLESYCNIWLPVWIESGYELESYITKGIERFIVYTNTSEKFGCFELNPYYFDCSPVNEAFPFHHFPILKNKRVVELEKLVIAKTQQGSIKRLLEVFQFFTAYIITERRYDYMIALINPELFHVLTTRFNLPLIKLEGKMNSDRNYFPILLEVKALEETVFGQKALNKYALAV</sequence>
<protein>
    <submittedName>
        <fullName evidence="1">Uncharacterized protein</fullName>
    </submittedName>
</protein>
<organism evidence="1 2">
    <name type="scientific">Niallia oryzisoli</name>
    <dbReference type="NCBI Taxonomy" id="1737571"/>
    <lineage>
        <taxon>Bacteria</taxon>
        <taxon>Bacillati</taxon>
        <taxon>Bacillota</taxon>
        <taxon>Bacilli</taxon>
        <taxon>Bacillales</taxon>
        <taxon>Bacillaceae</taxon>
        <taxon>Niallia</taxon>
    </lineage>
</organism>
<proteinExistence type="predicted"/>
<evidence type="ECO:0000313" key="2">
    <source>
        <dbReference type="Proteomes" id="UP001357223"/>
    </source>
</evidence>
<gene>
    <name evidence="1" type="ORF">R4Z09_26085</name>
</gene>
<keyword evidence="2" id="KW-1185">Reference proteome</keyword>
<reference evidence="1 2" key="1">
    <citation type="submission" date="2023-10" db="EMBL/GenBank/DDBJ databases">
        <title>Niallia locisalis sp.nov. isolated from a salt pond sample.</title>
        <authorList>
            <person name="Li X.-J."/>
            <person name="Dong L."/>
        </authorList>
    </citation>
    <scope>NUCLEOTIDE SEQUENCE [LARGE SCALE GENOMIC DNA]</scope>
    <source>
        <strain evidence="1 2">DSM 29761</strain>
    </source>
</reference>
<accession>A0ABZ2CFV5</accession>
<evidence type="ECO:0000313" key="1">
    <source>
        <dbReference type="EMBL" id="WVX80673.1"/>
    </source>
</evidence>
<dbReference type="RefSeq" id="WP_338449604.1">
    <property type="nucleotide sequence ID" value="NZ_CP137640.1"/>
</dbReference>
<dbReference type="Proteomes" id="UP001357223">
    <property type="component" value="Chromosome"/>
</dbReference>
<dbReference type="EMBL" id="CP137640">
    <property type="protein sequence ID" value="WVX80673.1"/>
    <property type="molecule type" value="Genomic_DNA"/>
</dbReference>
<name>A0ABZ2CFV5_9BACI</name>